<evidence type="ECO:0000256" key="1">
    <source>
        <dbReference type="ARBA" id="ARBA00022426"/>
    </source>
</evidence>
<keyword evidence="8 10" id="KW-0472">Membrane</keyword>
<reference evidence="11" key="1">
    <citation type="submission" date="2016-12" db="EMBL/GenBank/DDBJ databases">
        <title>Discovery of methanogenic haloarchaea.</title>
        <authorList>
            <person name="Sorokin D.Y."/>
            <person name="Makarova K.S."/>
            <person name="Abbas B."/>
            <person name="Ferrer M."/>
            <person name="Golyshin P.N."/>
        </authorList>
    </citation>
    <scope>NUCLEOTIDE SEQUENCE [LARGE SCALE GENOMIC DNA]</scope>
    <source>
        <strain evidence="11">HMET1</strain>
    </source>
</reference>
<dbReference type="PANTHER" id="PTHR38662">
    <property type="entry name" value="COBALT TRANSPORT PROTEIN CBIN"/>
    <property type="match status" value="1"/>
</dbReference>
<evidence type="ECO:0000256" key="5">
    <source>
        <dbReference type="ARBA" id="ARBA00022692"/>
    </source>
</evidence>
<keyword evidence="7" id="KW-0406">Ion transport</keyword>
<dbReference type="InterPro" id="IPR003705">
    <property type="entry name" value="CbiN"/>
</dbReference>
<name>A0A1Q6DVI6_METT1</name>
<keyword evidence="2" id="KW-0813">Transport</keyword>
<feature type="transmembrane region" description="Helical" evidence="10">
    <location>
        <begin position="61"/>
        <end position="81"/>
    </location>
</feature>
<dbReference type="STRING" id="1903181.BTN85_0865"/>
<dbReference type="AlphaFoldDB" id="A0A1Q6DVI6"/>
<proteinExistence type="predicted"/>
<sequence>MSTKHYLIILALLTIGFFAYATFVPGEYHGAAHEGIHIIKHSYSDYQPWFSSIWTPPSKPVTVMLFTLQGSIGALVLGYYAGKFKERSKA</sequence>
<evidence type="ECO:0000256" key="8">
    <source>
        <dbReference type="ARBA" id="ARBA00023136"/>
    </source>
</evidence>
<evidence type="ECO:0000313" key="12">
    <source>
        <dbReference type="Proteomes" id="UP000185744"/>
    </source>
</evidence>
<keyword evidence="12" id="KW-1185">Reference proteome</keyword>
<evidence type="ECO:0000256" key="3">
    <source>
        <dbReference type="ARBA" id="ARBA00022475"/>
    </source>
</evidence>
<dbReference type="EMBL" id="MSDW01000001">
    <property type="protein sequence ID" value="OKY78374.1"/>
    <property type="molecule type" value="Genomic_DNA"/>
</dbReference>
<evidence type="ECO:0000256" key="4">
    <source>
        <dbReference type="ARBA" id="ARBA00022573"/>
    </source>
</evidence>
<dbReference type="Pfam" id="PF02553">
    <property type="entry name" value="CbiN"/>
    <property type="match status" value="1"/>
</dbReference>
<keyword evidence="6 10" id="KW-1133">Transmembrane helix</keyword>
<evidence type="ECO:0000256" key="7">
    <source>
        <dbReference type="ARBA" id="ARBA00023065"/>
    </source>
</evidence>
<accession>A0A1Q6DVI6</accession>
<dbReference type="GO" id="GO:0009236">
    <property type="term" value="P:cobalamin biosynthetic process"/>
    <property type="evidence" value="ECO:0007669"/>
    <property type="project" value="UniProtKB-KW"/>
</dbReference>
<keyword evidence="9" id="KW-0170">Cobalt</keyword>
<dbReference type="InParanoid" id="A0A1Q6DVI6"/>
<dbReference type="GO" id="GO:0015087">
    <property type="term" value="F:cobalt ion transmembrane transporter activity"/>
    <property type="evidence" value="ECO:0007669"/>
    <property type="project" value="InterPro"/>
</dbReference>
<dbReference type="Proteomes" id="UP000185744">
    <property type="component" value="Unassembled WGS sequence"/>
</dbReference>
<comment type="caution">
    <text evidence="11">The sequence shown here is derived from an EMBL/GenBank/DDBJ whole genome shotgun (WGS) entry which is preliminary data.</text>
</comment>
<keyword evidence="3" id="KW-1003">Cell membrane</keyword>
<evidence type="ECO:0000256" key="10">
    <source>
        <dbReference type="SAM" id="Phobius"/>
    </source>
</evidence>
<evidence type="ECO:0000256" key="2">
    <source>
        <dbReference type="ARBA" id="ARBA00022448"/>
    </source>
</evidence>
<organism evidence="11 12">
    <name type="scientific">Methanohalarchaeum thermophilum</name>
    <dbReference type="NCBI Taxonomy" id="1903181"/>
    <lineage>
        <taxon>Archaea</taxon>
        <taxon>Methanobacteriati</taxon>
        <taxon>Methanobacteriota</taxon>
        <taxon>Methanonatronarchaeia</taxon>
        <taxon>Methanonatronarchaeales</taxon>
        <taxon>Methanonatronarchaeaceae</taxon>
        <taxon>Candidatus Methanohalarchaeum</taxon>
    </lineage>
</organism>
<keyword evidence="4" id="KW-0169">Cobalamin biosynthesis</keyword>
<evidence type="ECO:0000256" key="6">
    <source>
        <dbReference type="ARBA" id="ARBA00022989"/>
    </source>
</evidence>
<evidence type="ECO:0000313" key="11">
    <source>
        <dbReference type="EMBL" id="OKY78374.1"/>
    </source>
</evidence>
<evidence type="ECO:0000256" key="9">
    <source>
        <dbReference type="ARBA" id="ARBA00023285"/>
    </source>
</evidence>
<protein>
    <submittedName>
        <fullName evidence="11">ABC-type cobalt transport system, periplasmic component</fullName>
    </submittedName>
</protein>
<dbReference type="GO" id="GO:0016020">
    <property type="term" value="C:membrane"/>
    <property type="evidence" value="ECO:0007669"/>
    <property type="project" value="InterPro"/>
</dbReference>
<dbReference type="PANTHER" id="PTHR38662:SF1">
    <property type="entry name" value="COBALT TRANSPORT PROTEIN CBIN"/>
    <property type="match status" value="1"/>
</dbReference>
<keyword evidence="1" id="KW-0171">Cobalt transport</keyword>
<keyword evidence="5 10" id="KW-0812">Transmembrane</keyword>
<gene>
    <name evidence="11" type="ORF">BTN85_0865</name>
</gene>